<dbReference type="InterPro" id="IPR013022">
    <property type="entry name" value="Xyl_isomerase-like_TIM-brl"/>
</dbReference>
<evidence type="ECO:0000259" key="1">
    <source>
        <dbReference type="Pfam" id="PF01261"/>
    </source>
</evidence>
<dbReference type="InterPro" id="IPR036237">
    <property type="entry name" value="Xyl_isomerase-like_sf"/>
</dbReference>
<reference evidence="2 3" key="1">
    <citation type="journal article" date="2016" name="Genome Announc.">
        <title>First Complete Genome Sequence of a Subdivision 6 Acidobacterium Strain.</title>
        <authorList>
            <person name="Huang S."/>
            <person name="Vieira S."/>
            <person name="Bunk B."/>
            <person name="Riedel T."/>
            <person name="Sproer C."/>
            <person name="Overmann J."/>
        </authorList>
    </citation>
    <scope>NUCLEOTIDE SEQUENCE [LARGE SCALE GENOMIC DNA]</scope>
    <source>
        <strain evidence="3">DSM 100886 HEG_-6_39</strain>
    </source>
</reference>
<dbReference type="InterPro" id="IPR050312">
    <property type="entry name" value="IolE/XylAMocC-like"/>
</dbReference>
<dbReference type="OrthoDB" id="9798407at2"/>
<dbReference type="Pfam" id="PF01261">
    <property type="entry name" value="AP_endonuc_2"/>
    <property type="match status" value="1"/>
</dbReference>
<dbReference type="InterPro" id="IPR006311">
    <property type="entry name" value="TAT_signal"/>
</dbReference>
<dbReference type="PROSITE" id="PS51318">
    <property type="entry name" value="TAT"/>
    <property type="match status" value="1"/>
</dbReference>
<evidence type="ECO:0000313" key="2">
    <source>
        <dbReference type="EMBL" id="AMY07122.1"/>
    </source>
</evidence>
<keyword evidence="3" id="KW-1185">Reference proteome</keyword>
<dbReference type="EMBL" id="CP015136">
    <property type="protein sequence ID" value="AMY07122.1"/>
    <property type="molecule type" value="Genomic_DNA"/>
</dbReference>
<feature type="domain" description="Xylose isomerase-like TIM barrel" evidence="1">
    <location>
        <begin position="54"/>
        <end position="255"/>
    </location>
</feature>
<dbReference type="PANTHER" id="PTHR12110:SF41">
    <property type="entry name" value="INOSOSE DEHYDRATASE"/>
    <property type="match status" value="1"/>
</dbReference>
<accession>A0A143PEX6</accession>
<organism evidence="2 3">
    <name type="scientific">Luteitalea pratensis</name>
    <dbReference type="NCBI Taxonomy" id="1855912"/>
    <lineage>
        <taxon>Bacteria</taxon>
        <taxon>Pseudomonadati</taxon>
        <taxon>Acidobacteriota</taxon>
        <taxon>Vicinamibacteria</taxon>
        <taxon>Vicinamibacterales</taxon>
        <taxon>Vicinamibacteraceae</taxon>
        <taxon>Luteitalea</taxon>
    </lineage>
</organism>
<reference evidence="3" key="2">
    <citation type="submission" date="2016-04" db="EMBL/GenBank/DDBJ databases">
        <title>First Complete Genome Sequence of a Subdivision 6 Acidobacterium.</title>
        <authorList>
            <person name="Huang S."/>
            <person name="Vieira S."/>
            <person name="Bunk B."/>
            <person name="Riedel T."/>
            <person name="Sproeer C."/>
            <person name="Overmann J."/>
        </authorList>
    </citation>
    <scope>NUCLEOTIDE SEQUENCE [LARGE SCALE GENOMIC DNA]</scope>
    <source>
        <strain evidence="3">DSM 100886 HEG_-6_39</strain>
    </source>
</reference>
<protein>
    <submittedName>
        <fullName evidence="2">Xylose isomerase-like TIM barrel</fullName>
    </submittedName>
</protein>
<keyword evidence="2" id="KW-0413">Isomerase</keyword>
<name>A0A143PEX6_LUTPR</name>
<dbReference type="Proteomes" id="UP000076079">
    <property type="component" value="Chromosome"/>
</dbReference>
<dbReference type="SUPFAM" id="SSF51658">
    <property type="entry name" value="Xylose isomerase-like"/>
    <property type="match status" value="1"/>
</dbReference>
<dbReference type="Gene3D" id="3.20.20.150">
    <property type="entry name" value="Divalent-metal-dependent TIM barrel enzymes"/>
    <property type="match status" value="1"/>
</dbReference>
<evidence type="ECO:0000313" key="3">
    <source>
        <dbReference type="Proteomes" id="UP000076079"/>
    </source>
</evidence>
<dbReference type="PANTHER" id="PTHR12110">
    <property type="entry name" value="HYDROXYPYRUVATE ISOMERASE"/>
    <property type="match status" value="1"/>
</dbReference>
<dbReference type="GO" id="GO:0016853">
    <property type="term" value="F:isomerase activity"/>
    <property type="evidence" value="ECO:0007669"/>
    <property type="project" value="UniProtKB-KW"/>
</dbReference>
<sequence precursor="true">MSLLDQSSLSRRRFLAATVATPFVAAVSAASRPMVGVELFSVRQELAADLFGTVRRVAKTGYEGVEFFSPYYEWEPAYAKQVRQLLDEVGLKAPSTHNSANVFTPEGLKKAIDLNVVLGSNLIVMASAGKAATIDDWKRVAERLTAASETLRPLGMRAGFHNHQSEFKAVEGTRPIDVIAKHTPQDFVLQFDVGTCVEAGQDPVAWIKANPGRIKSIHCKDWAPGEGPDKGYKVLTGEGVVPWKEIRAAAESVGGVETYLIEQEGSRFTPFETIEKCLATWKGMAS</sequence>
<dbReference type="KEGG" id="abac:LuPra_00289"/>
<dbReference type="RefSeq" id="WP_110169114.1">
    <property type="nucleotide sequence ID" value="NZ_CP015136.1"/>
</dbReference>
<gene>
    <name evidence="2" type="ORF">LuPra_00289</name>
</gene>
<dbReference type="AlphaFoldDB" id="A0A143PEX6"/>
<dbReference type="STRING" id="1855912.LuPra_00289"/>
<proteinExistence type="predicted"/>